<dbReference type="OrthoDB" id="465043at2"/>
<protein>
    <submittedName>
        <fullName evidence="2">Uncharacterized protein</fullName>
    </submittedName>
</protein>
<name>A0A3N6PE06_9CYAN</name>
<evidence type="ECO:0000256" key="1">
    <source>
        <dbReference type="SAM" id="MobiDB-lite"/>
    </source>
</evidence>
<reference evidence="2 3" key="1">
    <citation type="journal article" date="2018" name="ACS Chem. Biol.">
        <title>Ketoreductase domain dysfunction expands chemodiversity: malyngamide biosynthesis in the cyanobacterium Okeania hirsuta.</title>
        <authorList>
            <person name="Moss N.A."/>
            <person name="Leao T."/>
            <person name="Rankin M."/>
            <person name="McCullough T.M."/>
            <person name="Qu P."/>
            <person name="Korobeynikov A."/>
            <person name="Smith J.L."/>
            <person name="Gerwick L."/>
            <person name="Gerwick W.H."/>
        </authorList>
    </citation>
    <scope>NUCLEOTIDE SEQUENCE [LARGE SCALE GENOMIC DNA]</scope>
    <source>
        <strain evidence="2 3">PAB10Feb10-1</strain>
    </source>
</reference>
<keyword evidence="3" id="KW-1185">Reference proteome</keyword>
<gene>
    <name evidence="2" type="ORF">D5R40_24910</name>
</gene>
<feature type="region of interest" description="Disordered" evidence="1">
    <location>
        <begin position="1"/>
        <end position="43"/>
    </location>
</feature>
<organism evidence="2 3">
    <name type="scientific">Okeania hirsuta</name>
    <dbReference type="NCBI Taxonomy" id="1458930"/>
    <lineage>
        <taxon>Bacteria</taxon>
        <taxon>Bacillati</taxon>
        <taxon>Cyanobacteriota</taxon>
        <taxon>Cyanophyceae</taxon>
        <taxon>Oscillatoriophycideae</taxon>
        <taxon>Oscillatoriales</taxon>
        <taxon>Microcoleaceae</taxon>
        <taxon>Okeania</taxon>
    </lineage>
</organism>
<dbReference type="Proteomes" id="UP000269154">
    <property type="component" value="Unassembled WGS sequence"/>
</dbReference>
<evidence type="ECO:0000313" key="3">
    <source>
        <dbReference type="Proteomes" id="UP000269154"/>
    </source>
</evidence>
<dbReference type="AlphaFoldDB" id="A0A3N6PE06"/>
<evidence type="ECO:0000313" key="2">
    <source>
        <dbReference type="EMBL" id="RQH29190.1"/>
    </source>
</evidence>
<dbReference type="Pfam" id="PF19831">
    <property type="entry name" value="DUF6312"/>
    <property type="match status" value="1"/>
</dbReference>
<accession>A0A3N6PE06</accession>
<dbReference type="EMBL" id="RCBY01000196">
    <property type="protein sequence ID" value="RQH29190.1"/>
    <property type="molecule type" value="Genomic_DNA"/>
</dbReference>
<proteinExistence type="predicted"/>
<comment type="caution">
    <text evidence="2">The sequence shown here is derived from an EMBL/GenBank/DDBJ whole genome shotgun (WGS) entry which is preliminary data.</text>
</comment>
<sequence length="109" mass="12573">MAKEDVKSVTVLQSDDDFGGAPSTLYGKSAKRKKRKKKKQARALKPLEKAVFRTAKMYDKSTKEYRDRHERSNRKKKNGWIKDFPKNYSKAMSKLGMGGFGYMGIKLFE</sequence>
<feature type="compositionally biased region" description="Basic residues" evidence="1">
    <location>
        <begin position="29"/>
        <end position="42"/>
    </location>
</feature>
<dbReference type="InterPro" id="IPR046279">
    <property type="entry name" value="DUF6312"/>
</dbReference>
<feature type="compositionally biased region" description="Basic and acidic residues" evidence="1">
    <location>
        <begin position="60"/>
        <end position="70"/>
    </location>
</feature>
<feature type="region of interest" description="Disordered" evidence="1">
    <location>
        <begin position="60"/>
        <end position="81"/>
    </location>
</feature>
<dbReference type="RefSeq" id="WP_124155348.1">
    <property type="nucleotide sequence ID" value="NZ_CAWOLW010000108.1"/>
</dbReference>